<proteinExistence type="predicted"/>
<evidence type="ECO:0000313" key="5">
    <source>
        <dbReference type="Proteomes" id="UP001586593"/>
    </source>
</evidence>
<gene>
    <name evidence="4" type="ORF">VTK73DRAFT_2872</name>
</gene>
<evidence type="ECO:0000256" key="2">
    <source>
        <dbReference type="SAM" id="SignalP"/>
    </source>
</evidence>
<dbReference type="SUPFAM" id="SSF82153">
    <property type="entry name" value="FAS1 domain"/>
    <property type="match status" value="1"/>
</dbReference>
<name>A0ABR3VMZ7_9PEZI</name>
<feature type="signal peptide" evidence="2">
    <location>
        <begin position="1"/>
        <end position="17"/>
    </location>
</feature>
<dbReference type="InterPro" id="IPR036378">
    <property type="entry name" value="FAS1_dom_sf"/>
</dbReference>
<dbReference type="PANTHER" id="PTHR28156:SF1">
    <property type="entry name" value="FAS1 DOMAIN-CONTAINING PROTEIN YDR262W"/>
    <property type="match status" value="1"/>
</dbReference>
<feature type="chain" id="PRO_5045319876" description="FAS1 domain-containing protein" evidence="2">
    <location>
        <begin position="18"/>
        <end position="230"/>
    </location>
</feature>
<comment type="caution">
    <text evidence="4">The sequence shown here is derived from an EMBL/GenBank/DDBJ whole genome shotgun (WGS) entry which is preliminary data.</text>
</comment>
<dbReference type="InterPro" id="IPR000782">
    <property type="entry name" value="FAS1_domain"/>
</dbReference>
<dbReference type="Proteomes" id="UP001586593">
    <property type="component" value="Unassembled WGS sequence"/>
</dbReference>
<sequence>MRFLSLSILALSTVASSQLVVPLHKGKAGSRGFAGPPIPSRVRFDPDDSEQRPIAGPAVGPGIVMLPPAPEPAPTGPLGTVMLSDVMGRDRSINIFAGFTRDVESVADRLQDPSRSTVVLAPRNSAIEKLPRKPWEDPAQYDRLGEEAYEGEDGYERAQRNLRRFVEAHIVPASPWPQGDKAKTLVGGREVWWEERDGKKVIQPDNIEVVDVAGHVANGQLWILDGVRNY</sequence>
<keyword evidence="5" id="KW-1185">Reference proteome</keyword>
<dbReference type="PANTHER" id="PTHR28156">
    <property type="entry name" value="FAS1 DOMAIN-CONTAINING PROTEIN YDR262W"/>
    <property type="match status" value="1"/>
</dbReference>
<reference evidence="4 5" key="1">
    <citation type="journal article" date="2024" name="Commun. Biol.">
        <title>Comparative genomic analysis of thermophilic fungi reveals convergent evolutionary adaptations and gene losses.</title>
        <authorList>
            <person name="Steindorff A.S."/>
            <person name="Aguilar-Pontes M.V."/>
            <person name="Robinson A.J."/>
            <person name="Andreopoulos B."/>
            <person name="LaButti K."/>
            <person name="Kuo A."/>
            <person name="Mondo S."/>
            <person name="Riley R."/>
            <person name="Otillar R."/>
            <person name="Haridas S."/>
            <person name="Lipzen A."/>
            <person name="Grimwood J."/>
            <person name="Schmutz J."/>
            <person name="Clum A."/>
            <person name="Reid I.D."/>
            <person name="Moisan M.C."/>
            <person name="Butler G."/>
            <person name="Nguyen T.T.M."/>
            <person name="Dewar K."/>
            <person name="Conant G."/>
            <person name="Drula E."/>
            <person name="Henrissat B."/>
            <person name="Hansel C."/>
            <person name="Singer S."/>
            <person name="Hutchinson M.I."/>
            <person name="de Vries R.P."/>
            <person name="Natvig D.O."/>
            <person name="Powell A.J."/>
            <person name="Tsang A."/>
            <person name="Grigoriev I.V."/>
        </authorList>
    </citation>
    <scope>NUCLEOTIDE SEQUENCE [LARGE SCALE GENOMIC DNA]</scope>
    <source>
        <strain evidence="4 5">ATCC 24622</strain>
    </source>
</reference>
<protein>
    <recommendedName>
        <fullName evidence="3">FAS1 domain-containing protein</fullName>
    </recommendedName>
</protein>
<dbReference type="InterPro" id="IPR040200">
    <property type="entry name" value="Mug57-like"/>
</dbReference>
<dbReference type="PROSITE" id="PS50213">
    <property type="entry name" value="FAS1"/>
    <property type="match status" value="1"/>
</dbReference>
<dbReference type="EMBL" id="JAZHXJ010001847">
    <property type="protein sequence ID" value="KAL1843300.1"/>
    <property type="molecule type" value="Genomic_DNA"/>
</dbReference>
<accession>A0ABR3VMZ7</accession>
<evidence type="ECO:0000313" key="4">
    <source>
        <dbReference type="EMBL" id="KAL1843300.1"/>
    </source>
</evidence>
<organism evidence="4 5">
    <name type="scientific">Phialemonium thermophilum</name>
    <dbReference type="NCBI Taxonomy" id="223376"/>
    <lineage>
        <taxon>Eukaryota</taxon>
        <taxon>Fungi</taxon>
        <taxon>Dikarya</taxon>
        <taxon>Ascomycota</taxon>
        <taxon>Pezizomycotina</taxon>
        <taxon>Sordariomycetes</taxon>
        <taxon>Sordariomycetidae</taxon>
        <taxon>Cephalothecales</taxon>
        <taxon>Cephalothecaceae</taxon>
        <taxon>Phialemonium</taxon>
    </lineage>
</organism>
<keyword evidence="1 2" id="KW-0732">Signal</keyword>
<evidence type="ECO:0000256" key="1">
    <source>
        <dbReference type="ARBA" id="ARBA00022729"/>
    </source>
</evidence>
<evidence type="ECO:0000259" key="3">
    <source>
        <dbReference type="PROSITE" id="PS50213"/>
    </source>
</evidence>
<feature type="domain" description="FAS1" evidence="3">
    <location>
        <begin position="80"/>
        <end position="228"/>
    </location>
</feature>